<dbReference type="PROSITE" id="PS52035">
    <property type="entry name" value="PEPTIDASE_M14"/>
    <property type="match status" value="1"/>
</dbReference>
<dbReference type="SMART" id="SM00631">
    <property type="entry name" value="Zn_pept"/>
    <property type="match status" value="1"/>
</dbReference>
<evidence type="ECO:0000256" key="6">
    <source>
        <dbReference type="ARBA" id="ARBA00023049"/>
    </source>
</evidence>
<gene>
    <name evidence="10" type="ORF">HQN79_09660</name>
</gene>
<feature type="chain" id="PRO_5028867257" evidence="8">
    <location>
        <begin position="33"/>
        <end position="306"/>
    </location>
</feature>
<reference evidence="10 11" key="1">
    <citation type="submission" date="2020-05" db="EMBL/GenBank/DDBJ databases">
        <title>Thiomicrorhabdus sediminis sp.nov. and Thiomicrorhabdus xiamenensis sp.nov., novel sulfur-oxidizing bacteria isolated from coastal sediment.</title>
        <authorList>
            <person name="Liu X."/>
        </authorList>
    </citation>
    <scope>NUCLEOTIDE SEQUENCE [LARGE SCALE GENOMIC DNA]</scope>
    <source>
        <strain evidence="10 11">G2</strain>
    </source>
</reference>
<evidence type="ECO:0000259" key="9">
    <source>
        <dbReference type="PROSITE" id="PS52035"/>
    </source>
</evidence>
<dbReference type="GO" id="GO:0008270">
    <property type="term" value="F:zinc ion binding"/>
    <property type="evidence" value="ECO:0007669"/>
    <property type="project" value="InterPro"/>
</dbReference>
<organism evidence="10 11">
    <name type="scientific">Thiomicrorhabdus xiamenensis</name>
    <dbReference type="NCBI Taxonomy" id="2739063"/>
    <lineage>
        <taxon>Bacteria</taxon>
        <taxon>Pseudomonadati</taxon>
        <taxon>Pseudomonadota</taxon>
        <taxon>Gammaproteobacteria</taxon>
        <taxon>Thiotrichales</taxon>
        <taxon>Piscirickettsiaceae</taxon>
        <taxon>Thiomicrorhabdus</taxon>
    </lineage>
</organism>
<dbReference type="PANTHER" id="PTHR11705:SF143">
    <property type="entry name" value="SLL0236 PROTEIN"/>
    <property type="match status" value="1"/>
</dbReference>
<keyword evidence="3" id="KW-0645">Protease</keyword>
<evidence type="ECO:0000313" key="10">
    <source>
        <dbReference type="EMBL" id="QKI89819.1"/>
    </source>
</evidence>
<comment type="cofactor">
    <cofactor evidence="1">
        <name>Zn(2+)</name>
        <dbReference type="ChEBI" id="CHEBI:29105"/>
    </cofactor>
</comment>
<comment type="similarity">
    <text evidence="2 7">Belongs to the peptidase M14 family.</text>
</comment>
<proteinExistence type="inferred from homology"/>
<evidence type="ECO:0000313" key="11">
    <source>
        <dbReference type="Proteomes" id="UP000504724"/>
    </source>
</evidence>
<evidence type="ECO:0000256" key="5">
    <source>
        <dbReference type="ARBA" id="ARBA00022833"/>
    </source>
</evidence>
<keyword evidence="4" id="KW-0378">Hydrolase</keyword>
<evidence type="ECO:0000256" key="4">
    <source>
        <dbReference type="ARBA" id="ARBA00022801"/>
    </source>
</evidence>
<feature type="signal peptide" evidence="8">
    <location>
        <begin position="1"/>
        <end position="32"/>
    </location>
</feature>
<sequence length="306" mass="34864">MIFSKTKKIINQSLLLGMAGLCLGLATTSAHALSGTQTSIDGYCKEWSEKLRTIQYQGCKELDLQVADQRSFEKRLLTYKEFVPLNSDPNKGTPALPKGKILFISGIHGDEYSAISITYLWMQAMLNNRESTQHHWLFLPIANPDGLFRSDPATRVNARGVDLNRNFPTPDWDDAALNFWKQYYRKNKRRYPGPTAASEVETRWLVDTIKRFQPDAIISIHAPYGLLDYDGPEHATPTKIGILTHRELGTYPGSLGRYAGEFLKIPVLTLELRSAGSMPKEEDIVQMWQDIEQWSNEKIEHQEKDF</sequence>
<evidence type="ECO:0000256" key="3">
    <source>
        <dbReference type="ARBA" id="ARBA00022670"/>
    </source>
</evidence>
<dbReference type="PANTHER" id="PTHR11705">
    <property type="entry name" value="PROTEASE FAMILY M14 CARBOXYPEPTIDASE A,B"/>
    <property type="match status" value="1"/>
</dbReference>
<dbReference type="GO" id="GO:0004181">
    <property type="term" value="F:metallocarboxypeptidase activity"/>
    <property type="evidence" value="ECO:0007669"/>
    <property type="project" value="InterPro"/>
</dbReference>
<feature type="domain" description="Peptidase M14" evidence="9">
    <location>
        <begin position="29"/>
        <end position="302"/>
    </location>
</feature>
<evidence type="ECO:0000256" key="8">
    <source>
        <dbReference type="SAM" id="SignalP"/>
    </source>
</evidence>
<protein>
    <submittedName>
        <fullName evidence="10">DUF2817 domain-containing protein</fullName>
    </submittedName>
</protein>
<accession>A0A7D4SJD0</accession>
<evidence type="ECO:0000256" key="2">
    <source>
        <dbReference type="ARBA" id="ARBA00005988"/>
    </source>
</evidence>
<dbReference type="KEGG" id="txa:HQN79_09660"/>
<dbReference type="GO" id="GO:0006508">
    <property type="term" value="P:proteolysis"/>
    <property type="evidence" value="ECO:0007669"/>
    <property type="project" value="UniProtKB-KW"/>
</dbReference>
<evidence type="ECO:0000256" key="7">
    <source>
        <dbReference type="PROSITE-ProRule" id="PRU01379"/>
    </source>
</evidence>
<dbReference type="SUPFAM" id="SSF53187">
    <property type="entry name" value="Zn-dependent exopeptidases"/>
    <property type="match status" value="1"/>
</dbReference>
<dbReference type="Gene3D" id="3.40.630.10">
    <property type="entry name" value="Zn peptidases"/>
    <property type="match status" value="1"/>
</dbReference>
<keyword evidence="6" id="KW-0482">Metalloprotease</keyword>
<name>A0A7D4SJD0_9GAMM</name>
<keyword evidence="11" id="KW-1185">Reference proteome</keyword>
<keyword evidence="5" id="KW-0862">Zinc</keyword>
<dbReference type="EMBL" id="CP054020">
    <property type="protein sequence ID" value="QKI89819.1"/>
    <property type="molecule type" value="Genomic_DNA"/>
</dbReference>
<dbReference type="Proteomes" id="UP000504724">
    <property type="component" value="Chromosome"/>
</dbReference>
<keyword evidence="8" id="KW-0732">Signal</keyword>
<feature type="active site" description="Proton donor/acceptor" evidence="7">
    <location>
        <position position="271"/>
    </location>
</feature>
<dbReference type="AlphaFoldDB" id="A0A7D4SJD0"/>
<evidence type="ECO:0000256" key="1">
    <source>
        <dbReference type="ARBA" id="ARBA00001947"/>
    </source>
</evidence>
<dbReference type="RefSeq" id="WP_173285984.1">
    <property type="nucleotide sequence ID" value="NZ_CP054020.1"/>
</dbReference>
<dbReference type="InterPro" id="IPR000834">
    <property type="entry name" value="Peptidase_M14"/>
</dbReference>
<dbReference type="Pfam" id="PF00246">
    <property type="entry name" value="Peptidase_M14"/>
    <property type="match status" value="1"/>
</dbReference>
<dbReference type="GO" id="GO:0005615">
    <property type="term" value="C:extracellular space"/>
    <property type="evidence" value="ECO:0007669"/>
    <property type="project" value="TreeGrafter"/>
</dbReference>